<comment type="subcellular location">
    <subcellularLocation>
        <location evidence="1">Cell membrane</location>
        <topology evidence="1">Multi-pass membrane protein</topology>
    </subcellularLocation>
</comment>
<proteinExistence type="inferred from homology"/>
<evidence type="ECO:0000256" key="2">
    <source>
        <dbReference type="ARBA" id="ARBA00008017"/>
    </source>
</evidence>
<dbReference type="SUPFAM" id="SSF50182">
    <property type="entry name" value="Sm-like ribonucleoproteins"/>
    <property type="match status" value="1"/>
</dbReference>
<feature type="transmembrane region" description="Helical" evidence="7">
    <location>
        <begin position="302"/>
        <end position="320"/>
    </location>
</feature>
<feature type="domain" description="Mechanosensitive ion channel MscS C-terminal" evidence="9">
    <location>
        <begin position="464"/>
        <end position="537"/>
    </location>
</feature>
<name>A0A2S2KTS0_9ARCH</name>
<reference evidence="10 11" key="1">
    <citation type="submission" date="2018-05" db="EMBL/GenBank/DDBJ databases">
        <title>genome sequencing of Nitrosopumilus sp. NM25.</title>
        <authorList>
            <person name="Mori K."/>
            <person name="Nakagawa T."/>
        </authorList>
    </citation>
    <scope>NUCLEOTIDE SEQUENCE [LARGE SCALE GENOMIC DNA]</scope>
    <source>
        <strain evidence="10 11">NM25</strain>
    </source>
</reference>
<dbReference type="Gene3D" id="1.10.287.1260">
    <property type="match status" value="1"/>
</dbReference>
<dbReference type="Proteomes" id="UP000245829">
    <property type="component" value="Unassembled WGS sequence"/>
</dbReference>
<evidence type="ECO:0008006" key="12">
    <source>
        <dbReference type="Google" id="ProtNLM"/>
    </source>
</evidence>
<evidence type="ECO:0000256" key="7">
    <source>
        <dbReference type="SAM" id="Phobius"/>
    </source>
</evidence>
<dbReference type="SUPFAM" id="SSF82689">
    <property type="entry name" value="Mechanosensitive channel protein MscS (YggB), C-terminal domain"/>
    <property type="match status" value="1"/>
</dbReference>
<dbReference type="GeneID" id="76208237"/>
<evidence type="ECO:0000256" key="1">
    <source>
        <dbReference type="ARBA" id="ARBA00004651"/>
    </source>
</evidence>
<evidence type="ECO:0000256" key="3">
    <source>
        <dbReference type="ARBA" id="ARBA00022475"/>
    </source>
</evidence>
<dbReference type="PANTHER" id="PTHR30566:SF5">
    <property type="entry name" value="MECHANOSENSITIVE ION CHANNEL PROTEIN 1, MITOCHONDRIAL-RELATED"/>
    <property type="match status" value="1"/>
</dbReference>
<dbReference type="InterPro" id="IPR011014">
    <property type="entry name" value="MscS_channel_TM-2"/>
</dbReference>
<evidence type="ECO:0000313" key="11">
    <source>
        <dbReference type="Proteomes" id="UP000245829"/>
    </source>
</evidence>
<keyword evidence="11" id="KW-1185">Reference proteome</keyword>
<dbReference type="InterPro" id="IPR023408">
    <property type="entry name" value="MscS_beta-dom_sf"/>
</dbReference>
<dbReference type="Pfam" id="PF21082">
    <property type="entry name" value="MS_channel_3rd"/>
    <property type="match status" value="1"/>
</dbReference>
<feature type="transmembrane region" description="Helical" evidence="7">
    <location>
        <begin position="118"/>
        <end position="139"/>
    </location>
</feature>
<protein>
    <recommendedName>
        <fullName evidence="12">Mechanosensitive ion channel protein MscS</fullName>
    </recommendedName>
</protein>
<dbReference type="SUPFAM" id="SSF82861">
    <property type="entry name" value="Mechanosensitive channel protein MscS (YggB), transmembrane region"/>
    <property type="match status" value="1"/>
</dbReference>
<evidence type="ECO:0000259" key="9">
    <source>
        <dbReference type="Pfam" id="PF21082"/>
    </source>
</evidence>
<dbReference type="Gene3D" id="3.30.70.100">
    <property type="match status" value="1"/>
</dbReference>
<dbReference type="Gene3D" id="2.30.30.60">
    <property type="match status" value="1"/>
</dbReference>
<dbReference type="InterPro" id="IPR006685">
    <property type="entry name" value="MscS_channel_2nd"/>
</dbReference>
<evidence type="ECO:0000256" key="6">
    <source>
        <dbReference type="ARBA" id="ARBA00023136"/>
    </source>
</evidence>
<dbReference type="AlphaFoldDB" id="A0A2S2KTS0"/>
<dbReference type="OrthoDB" id="121853at2157"/>
<dbReference type="InterPro" id="IPR010920">
    <property type="entry name" value="LSM_dom_sf"/>
</dbReference>
<evidence type="ECO:0000313" key="10">
    <source>
        <dbReference type="EMBL" id="GBH34957.1"/>
    </source>
</evidence>
<dbReference type="Pfam" id="PF00924">
    <property type="entry name" value="MS_channel_2nd"/>
    <property type="match status" value="1"/>
</dbReference>
<keyword evidence="4 7" id="KW-0812">Transmembrane</keyword>
<feature type="transmembrane region" description="Helical" evidence="7">
    <location>
        <begin position="30"/>
        <end position="49"/>
    </location>
</feature>
<gene>
    <name evidence="10" type="ORF">NZNM25_17480</name>
</gene>
<dbReference type="PANTHER" id="PTHR30566">
    <property type="entry name" value="YNAI-RELATED MECHANOSENSITIVE ION CHANNEL"/>
    <property type="match status" value="1"/>
</dbReference>
<comment type="caution">
    <text evidence="10">The sequence shown here is derived from an EMBL/GenBank/DDBJ whole genome shotgun (WGS) entry which is preliminary data.</text>
</comment>
<evidence type="ECO:0000259" key="8">
    <source>
        <dbReference type="Pfam" id="PF00924"/>
    </source>
</evidence>
<organism evidence="10 11">
    <name type="scientific">Nitrosopumilus zosterae</name>
    <dbReference type="NCBI Taxonomy" id="718286"/>
    <lineage>
        <taxon>Archaea</taxon>
        <taxon>Nitrososphaerota</taxon>
        <taxon>Nitrososphaeria</taxon>
        <taxon>Nitrosopumilales</taxon>
        <taxon>Nitrosopumilaceae</taxon>
        <taxon>Nitrosopumilus</taxon>
    </lineage>
</organism>
<comment type="similarity">
    <text evidence="2">Belongs to the MscS (TC 1.A.23) family.</text>
</comment>
<dbReference type="RefSeq" id="WP_109877556.1">
    <property type="nucleotide sequence ID" value="NZ_AP026695.1"/>
</dbReference>
<dbReference type="GO" id="GO:0055085">
    <property type="term" value="P:transmembrane transport"/>
    <property type="evidence" value="ECO:0007669"/>
    <property type="project" value="InterPro"/>
</dbReference>
<keyword evidence="3" id="KW-1003">Cell membrane</keyword>
<sequence length="582" mass="66703">MAEDEIIDAVSSQVGQFESISQLLNSSESLQAAFIVLIVGIIGIAIIYRTFSKWVKKQRLNYVRPHLSRFLRVAVLPFFAIILITSVNLYIQSFALFENDISLYQDGNLTPSETFAKILNTINILVIGYSIAHLIPVALGKKEKSTLEKEDFEAWKELHGFPDDEGDLFHKFYKWVPPRNTPDEMIEEEFTRNLKTKEGMKLLEEFRTTKGLPIGSYEQLIKDPFEEWKKSERGKYLKYYNDCVTGNNESGKKLKPGQVLEEIFPIDTWREEKRFDGFDPIVPGTKPPGYAKRKRKDLPKSISQILPIGIFVAVVLGVISWWGIDLIILATATGGLAIGIGLALQETMQNYFAYILIRKDKIFAEGERVQLDTGYNGYVHKITPRVTFIRDALNESYAIIPTRQLVNSQIINYSKEIKMVPAIVEVGVSYLNNPKQVAAILVKIGKRAMKEVIDEKGKHLVRQQRCPYLDNNKPSCGCDKDIHIDINQPIVRFNKFNDSSLDFSLWVYVRDYGAQFKTKTDIRIIMYEEFKKYDIRIPWPIRTVYQGDEKREDEEIKQLDEARNKIVDEFGVGDIGHGSGED</sequence>
<dbReference type="EMBL" id="BGKI01000010">
    <property type="protein sequence ID" value="GBH34957.1"/>
    <property type="molecule type" value="Genomic_DNA"/>
</dbReference>
<accession>A0A2S2KTS0</accession>
<dbReference type="GO" id="GO:0005886">
    <property type="term" value="C:plasma membrane"/>
    <property type="evidence" value="ECO:0007669"/>
    <property type="project" value="UniProtKB-SubCell"/>
</dbReference>
<dbReference type="InterPro" id="IPR011066">
    <property type="entry name" value="MscS_channel_C_sf"/>
</dbReference>
<keyword evidence="5 7" id="KW-1133">Transmembrane helix</keyword>
<dbReference type="InterPro" id="IPR049278">
    <property type="entry name" value="MS_channel_C"/>
</dbReference>
<feature type="domain" description="Mechanosensitive ion channel MscS" evidence="8">
    <location>
        <begin position="347"/>
        <end position="415"/>
    </location>
</feature>
<feature type="transmembrane region" description="Helical" evidence="7">
    <location>
        <begin position="326"/>
        <end position="344"/>
    </location>
</feature>
<keyword evidence="6 7" id="KW-0472">Membrane</keyword>
<evidence type="ECO:0000256" key="4">
    <source>
        <dbReference type="ARBA" id="ARBA00022692"/>
    </source>
</evidence>
<feature type="transmembrane region" description="Helical" evidence="7">
    <location>
        <begin position="70"/>
        <end position="91"/>
    </location>
</feature>
<evidence type="ECO:0000256" key="5">
    <source>
        <dbReference type="ARBA" id="ARBA00022989"/>
    </source>
</evidence>